<dbReference type="KEGG" id="bgm:CAL15_08680"/>
<evidence type="ECO:0000313" key="1">
    <source>
        <dbReference type="EMBL" id="ARP94455.1"/>
    </source>
</evidence>
<dbReference type="STRING" id="463040.CAL15_08680"/>
<name>A0A1W6ZB31_9BORD</name>
<dbReference type="EMBL" id="CP021111">
    <property type="protein sequence ID" value="ARP94455.1"/>
    <property type="molecule type" value="Genomic_DNA"/>
</dbReference>
<evidence type="ECO:0000313" key="2">
    <source>
        <dbReference type="Proteomes" id="UP000194161"/>
    </source>
</evidence>
<keyword evidence="2" id="KW-1185">Reference proteome</keyword>
<sequence length="169" mass="18184">MSQPGTHPDAGQPASTPEQFRALIRQVTDRIAGAPLDARLQARLNQDFGPGSAQYQDIFLACRSAIEAGWMCEREGGGVRYGRVIKPADDLAGFSVDVVDMDDLAGPHHSHPNGEIDLIMPLDAAARFDGRGAGWLVYGPGSAHRPTVTQGRALVLYLLPQGAIEFTRH</sequence>
<proteinExistence type="predicted"/>
<dbReference type="InterPro" id="IPR032345">
    <property type="entry name" value="PnbB"/>
</dbReference>
<dbReference type="OrthoDB" id="4467772at2"/>
<organism evidence="1 2">
    <name type="scientific">Bordetella genomosp. 13</name>
    <dbReference type="NCBI Taxonomy" id="463040"/>
    <lineage>
        <taxon>Bacteria</taxon>
        <taxon>Pseudomonadati</taxon>
        <taxon>Pseudomonadota</taxon>
        <taxon>Betaproteobacteria</taxon>
        <taxon>Burkholderiales</taxon>
        <taxon>Alcaligenaceae</taxon>
        <taxon>Bordetella</taxon>
    </lineage>
</organism>
<dbReference type="RefSeq" id="WP_086078220.1">
    <property type="nucleotide sequence ID" value="NZ_CP021111.1"/>
</dbReference>
<gene>
    <name evidence="1" type="ORF">CAL15_08680</name>
</gene>
<accession>A0A1W6ZB31</accession>
<reference evidence="1 2" key="1">
    <citation type="submission" date="2017-05" db="EMBL/GenBank/DDBJ databases">
        <title>Complete and WGS of Bordetella genogroups.</title>
        <authorList>
            <person name="Spilker T."/>
            <person name="LiPuma J."/>
        </authorList>
    </citation>
    <scope>NUCLEOTIDE SEQUENCE [LARGE SCALE GENOMIC DNA]</scope>
    <source>
        <strain evidence="1 2">AU7206</strain>
    </source>
</reference>
<protein>
    <submittedName>
        <fullName evidence="1">DUF4863 domain-containing protein</fullName>
    </submittedName>
</protein>
<dbReference type="Pfam" id="PF16155">
    <property type="entry name" value="PnbB"/>
    <property type="match status" value="1"/>
</dbReference>
<dbReference type="AlphaFoldDB" id="A0A1W6ZB31"/>
<dbReference type="Proteomes" id="UP000194161">
    <property type="component" value="Chromosome"/>
</dbReference>